<organism evidence="4 5">
    <name type="scientific">Comamonas piscis</name>
    <dbReference type="NCBI Taxonomy" id="1562974"/>
    <lineage>
        <taxon>Bacteria</taxon>
        <taxon>Pseudomonadati</taxon>
        <taxon>Pseudomonadota</taxon>
        <taxon>Betaproteobacteria</taxon>
        <taxon>Burkholderiales</taxon>
        <taxon>Comamonadaceae</taxon>
        <taxon>Comamonas</taxon>
    </lineage>
</organism>
<dbReference type="InterPro" id="IPR050574">
    <property type="entry name" value="HPF/YfiA_ribosome-assoc"/>
</dbReference>
<evidence type="ECO:0000313" key="5">
    <source>
        <dbReference type="Proteomes" id="UP000515240"/>
    </source>
</evidence>
<dbReference type="CDD" id="cd00552">
    <property type="entry name" value="RaiA"/>
    <property type="match status" value="1"/>
</dbReference>
<protein>
    <recommendedName>
        <fullName evidence="3">Ribosome hibernation promoting factor</fullName>
    </recommendedName>
</protein>
<dbReference type="Proteomes" id="UP000515240">
    <property type="component" value="Chromosome"/>
</dbReference>
<name>A0A7G5EBI4_9BURK</name>
<evidence type="ECO:0000256" key="2">
    <source>
        <dbReference type="ARBA" id="ARBA00038695"/>
    </source>
</evidence>
<dbReference type="InterPro" id="IPR003489">
    <property type="entry name" value="RHF/RaiA"/>
</dbReference>
<dbReference type="NCBIfam" id="TIGR00741">
    <property type="entry name" value="yfiA"/>
    <property type="match status" value="1"/>
</dbReference>
<evidence type="ECO:0000256" key="1">
    <source>
        <dbReference type="ARBA" id="ARBA00022845"/>
    </source>
</evidence>
<dbReference type="KEGG" id="cpis:HS961_00070"/>
<reference evidence="4 5" key="1">
    <citation type="journal article" date="2020" name="G3 (Bethesda)">
        <title>CeMbio - The Caenorhabditis elegans Microbiome Resource.</title>
        <authorList>
            <person name="Dirksen P."/>
            <person name="Assie A."/>
            <person name="Zimmermann J."/>
            <person name="Zhang F."/>
            <person name="Tietje A.M."/>
            <person name="Marsh S.A."/>
            <person name="Felix M.A."/>
            <person name="Shapira M."/>
            <person name="Kaleta C."/>
            <person name="Schulenburg H."/>
            <person name="Samuel B."/>
        </authorList>
    </citation>
    <scope>NUCLEOTIDE SEQUENCE [LARGE SCALE GENOMIC DNA]</scope>
    <source>
        <strain evidence="4 5">BIGb0172</strain>
    </source>
</reference>
<keyword evidence="5" id="KW-1185">Reference proteome</keyword>
<comment type="subunit">
    <text evidence="2">Associates exclusively with 100S ribosomes, which are dimers of 70S ribosomes.</text>
</comment>
<dbReference type="EMBL" id="CP058554">
    <property type="protein sequence ID" value="QMV71359.1"/>
    <property type="molecule type" value="Genomic_DNA"/>
</dbReference>
<dbReference type="AlphaFoldDB" id="A0A7G5EBI4"/>
<dbReference type="PANTHER" id="PTHR33231:SF1">
    <property type="entry name" value="30S RIBOSOMAL PROTEIN"/>
    <property type="match status" value="1"/>
</dbReference>
<accession>A0A7G5EBI4</accession>
<dbReference type="SUPFAM" id="SSF69754">
    <property type="entry name" value="Ribosome binding protein Y (YfiA homologue)"/>
    <property type="match status" value="1"/>
</dbReference>
<dbReference type="PANTHER" id="PTHR33231">
    <property type="entry name" value="30S RIBOSOMAL PROTEIN"/>
    <property type="match status" value="1"/>
</dbReference>
<dbReference type="Pfam" id="PF02482">
    <property type="entry name" value="Ribosomal_S30AE"/>
    <property type="match status" value="1"/>
</dbReference>
<dbReference type="InterPro" id="IPR036567">
    <property type="entry name" value="RHF-like"/>
</dbReference>
<gene>
    <name evidence="4" type="primary">raiA</name>
    <name evidence="4" type="ORF">HS961_00070</name>
</gene>
<evidence type="ECO:0000313" key="4">
    <source>
        <dbReference type="EMBL" id="QMV71359.1"/>
    </source>
</evidence>
<dbReference type="GO" id="GO:0043024">
    <property type="term" value="F:ribosomal small subunit binding"/>
    <property type="evidence" value="ECO:0007669"/>
    <property type="project" value="TreeGrafter"/>
</dbReference>
<keyword evidence="1" id="KW-0810">Translation regulation</keyword>
<dbReference type="RefSeq" id="WP_182325805.1">
    <property type="nucleotide sequence ID" value="NZ_CP058554.1"/>
</dbReference>
<dbReference type="GO" id="GO:0045900">
    <property type="term" value="P:negative regulation of translational elongation"/>
    <property type="evidence" value="ECO:0007669"/>
    <property type="project" value="TreeGrafter"/>
</dbReference>
<evidence type="ECO:0000256" key="3">
    <source>
        <dbReference type="ARBA" id="ARBA00041148"/>
    </source>
</evidence>
<proteinExistence type="predicted"/>
<dbReference type="GO" id="GO:0022627">
    <property type="term" value="C:cytosolic small ribosomal subunit"/>
    <property type="evidence" value="ECO:0007669"/>
    <property type="project" value="TreeGrafter"/>
</dbReference>
<dbReference type="Gene3D" id="3.30.160.100">
    <property type="entry name" value="Ribosome hibernation promotion factor-like"/>
    <property type="match status" value="1"/>
</dbReference>
<sequence length="110" mass="12719">MNLTISGHHLAVTPALREYVTSKLMRITRHFDQVVDAKVLLSVEKQKEKEKRQRVVCNLRVKGEELCVQCSHHDLYAAVDALVDRLDRMVARHKQRVQSHYSDALRQAMA</sequence>